<keyword evidence="1" id="KW-0677">Repeat</keyword>
<dbReference type="InterPro" id="IPR002048">
    <property type="entry name" value="EF_hand_dom"/>
</dbReference>
<dbReference type="SUPFAM" id="SSF47473">
    <property type="entry name" value="EF-hand"/>
    <property type="match status" value="1"/>
</dbReference>
<evidence type="ECO:0000256" key="2">
    <source>
        <dbReference type="ARBA" id="ARBA00022837"/>
    </source>
</evidence>
<dbReference type="PROSITE" id="PS00018">
    <property type="entry name" value="EF_HAND_1"/>
    <property type="match status" value="3"/>
</dbReference>
<dbReference type="PANTHER" id="PTHR23048:SF0">
    <property type="entry name" value="CALMODULIN LIKE 3"/>
    <property type="match status" value="1"/>
</dbReference>
<dbReference type="AlphaFoldDB" id="A0A146KHH4"/>
<keyword evidence="2" id="KW-0106">Calcium</keyword>
<accession>A0A146KHH4</accession>
<dbReference type="PROSITE" id="PS50222">
    <property type="entry name" value="EF_HAND_2"/>
    <property type="match status" value="3"/>
</dbReference>
<dbReference type="GO" id="GO:0005509">
    <property type="term" value="F:calcium ion binding"/>
    <property type="evidence" value="ECO:0007669"/>
    <property type="project" value="InterPro"/>
</dbReference>
<organism evidence="4">
    <name type="scientific">Trepomonas sp. PC1</name>
    <dbReference type="NCBI Taxonomy" id="1076344"/>
    <lineage>
        <taxon>Eukaryota</taxon>
        <taxon>Metamonada</taxon>
        <taxon>Diplomonadida</taxon>
        <taxon>Hexamitidae</taxon>
        <taxon>Hexamitinae</taxon>
        <taxon>Trepomonas</taxon>
    </lineage>
</organism>
<dbReference type="EMBL" id="GDID01001018">
    <property type="protein sequence ID" value="JAP95588.1"/>
    <property type="molecule type" value="Transcribed_RNA"/>
</dbReference>
<name>A0A146KHH4_9EUKA</name>
<evidence type="ECO:0000256" key="1">
    <source>
        <dbReference type="ARBA" id="ARBA00022737"/>
    </source>
</evidence>
<evidence type="ECO:0000259" key="3">
    <source>
        <dbReference type="PROSITE" id="PS50222"/>
    </source>
</evidence>
<proteinExistence type="predicted"/>
<dbReference type="InterPro" id="IPR011992">
    <property type="entry name" value="EF-hand-dom_pair"/>
</dbReference>
<dbReference type="PANTHER" id="PTHR23048">
    <property type="entry name" value="MYOSIN LIGHT CHAIN 1, 3"/>
    <property type="match status" value="1"/>
</dbReference>
<feature type="domain" description="EF-hand" evidence="3">
    <location>
        <begin position="43"/>
        <end position="78"/>
    </location>
</feature>
<dbReference type="SMART" id="SM00054">
    <property type="entry name" value="EFh"/>
    <property type="match status" value="3"/>
</dbReference>
<dbReference type="Pfam" id="PF13499">
    <property type="entry name" value="EF-hand_7"/>
    <property type="match status" value="1"/>
</dbReference>
<evidence type="ECO:0000313" key="4">
    <source>
        <dbReference type="EMBL" id="JAP95588.1"/>
    </source>
</evidence>
<sequence length="160" mass="18638">SCQYLPEVVKEFKKIFDEMDTDHSGMLNVEEIKKALQSKDEKFEDQQVEAIVFMVDQDGNGELDFGEFMHMFYILINMPDDENPESTRYKATLMFYATDLDHSGTVDAKEFFNILKKLQCDVTFEEVNKVVVDLVGEEGEIDQETFTKLMETFITEIEQK</sequence>
<feature type="domain" description="EF-hand" evidence="3">
    <location>
        <begin position="94"/>
        <end position="121"/>
    </location>
</feature>
<dbReference type="Pfam" id="PF13833">
    <property type="entry name" value="EF-hand_8"/>
    <property type="match status" value="1"/>
</dbReference>
<feature type="domain" description="EF-hand" evidence="3">
    <location>
        <begin position="7"/>
        <end position="42"/>
    </location>
</feature>
<dbReference type="InterPro" id="IPR018247">
    <property type="entry name" value="EF_Hand_1_Ca_BS"/>
</dbReference>
<dbReference type="Gene3D" id="1.10.238.10">
    <property type="entry name" value="EF-hand"/>
    <property type="match status" value="2"/>
</dbReference>
<dbReference type="InterPro" id="IPR050230">
    <property type="entry name" value="CALM/Myosin/TropC-like"/>
</dbReference>
<gene>
    <name evidence="4" type="ORF">TPC1_11370</name>
</gene>
<feature type="non-terminal residue" evidence="4">
    <location>
        <position position="1"/>
    </location>
</feature>
<reference evidence="4" key="1">
    <citation type="submission" date="2015-07" db="EMBL/GenBank/DDBJ databases">
        <title>Adaptation to a free-living lifestyle via gene acquisitions in the diplomonad Trepomonas sp. PC1.</title>
        <authorList>
            <person name="Xu F."/>
            <person name="Jerlstrom-Hultqvist J."/>
            <person name="Kolisko M."/>
            <person name="Simpson A.G.B."/>
            <person name="Roger A.J."/>
            <person name="Svard S.G."/>
            <person name="Andersson J.O."/>
        </authorList>
    </citation>
    <scope>NUCLEOTIDE SEQUENCE</scope>
    <source>
        <strain evidence="4">PC1</strain>
    </source>
</reference>
<dbReference type="GO" id="GO:0016460">
    <property type="term" value="C:myosin II complex"/>
    <property type="evidence" value="ECO:0007669"/>
    <property type="project" value="TreeGrafter"/>
</dbReference>
<protein>
    <recommendedName>
        <fullName evidence="3">EF-hand domain-containing protein</fullName>
    </recommendedName>
</protein>